<sequence>MQIQTLVTHDMTLMSDRTSVTIVGKRICHLTNEVHLSFALKQPQALDDCLGQTESLCLVMSDEDARLLGRSLLDLVTTED</sequence>
<protein>
    <submittedName>
        <fullName evidence="1">Uncharacterized protein</fullName>
    </submittedName>
</protein>
<gene>
    <name evidence="1" type="ORF">VPK24_09605</name>
</gene>
<name>A0ABW7C9P9_9CYAN</name>
<organism evidence="1 2">
    <name type="scientific">Limnothrix redekei LRLZ20PSL1</name>
    <dbReference type="NCBI Taxonomy" id="3112953"/>
    <lineage>
        <taxon>Bacteria</taxon>
        <taxon>Bacillati</taxon>
        <taxon>Cyanobacteriota</taxon>
        <taxon>Cyanophyceae</taxon>
        <taxon>Pseudanabaenales</taxon>
        <taxon>Pseudanabaenaceae</taxon>
        <taxon>Limnothrix</taxon>
    </lineage>
</organism>
<reference evidence="2" key="1">
    <citation type="journal article" date="2024" name="Algal Res.">
        <title>Biochemical, toxicological and genomic investigation of a high-biomass producing Limnothrix strain isolated from Italian shallow drinking water reservoir.</title>
        <authorList>
            <person name="Simonazzi M."/>
            <person name="Shishido T.K."/>
            <person name="Delbaje E."/>
            <person name="Wahlsten M."/>
            <person name="Fewer D.P."/>
            <person name="Sivonen K."/>
            <person name="Pezzolesi L."/>
            <person name="Pistocchi R."/>
        </authorList>
    </citation>
    <scope>NUCLEOTIDE SEQUENCE [LARGE SCALE GENOMIC DNA]</scope>
    <source>
        <strain evidence="2">LRLZ20PSL1</strain>
    </source>
</reference>
<comment type="caution">
    <text evidence="1">The sequence shown here is derived from an EMBL/GenBank/DDBJ whole genome shotgun (WGS) entry which is preliminary data.</text>
</comment>
<dbReference type="Proteomes" id="UP001604335">
    <property type="component" value="Unassembled WGS sequence"/>
</dbReference>
<evidence type="ECO:0000313" key="2">
    <source>
        <dbReference type="Proteomes" id="UP001604335"/>
    </source>
</evidence>
<evidence type="ECO:0000313" key="1">
    <source>
        <dbReference type="EMBL" id="MFG3817889.1"/>
    </source>
</evidence>
<dbReference type="EMBL" id="JAZAQF010000059">
    <property type="protein sequence ID" value="MFG3817889.1"/>
    <property type="molecule type" value="Genomic_DNA"/>
</dbReference>
<keyword evidence="2" id="KW-1185">Reference proteome</keyword>
<proteinExistence type="predicted"/>
<dbReference type="RefSeq" id="WP_393012574.1">
    <property type="nucleotide sequence ID" value="NZ_JAZAQF010000059.1"/>
</dbReference>
<accession>A0ABW7C9P9</accession>